<sequence>MSKVELNEVYEALADKFITYKDMSGRPVKDDGSKLVPIGEEFTGKIHILEDYRLYTGDHVFVREALIPMLVKAQAEVKAIHPDYDLEIYCGYRSLDIQKSNFERITKLELEADPTLEGDKLKERAHRFSAAPDVAGHPTGGAVDVQIVTPEGPIDFGTPIHSYAKDTYTLSPFISKEAWHNRQLLRACMLKVGFAPLDSEWWHFSYGDREWAAYFNKPHALFTQLPVPNIE</sequence>
<evidence type="ECO:0000256" key="6">
    <source>
        <dbReference type="ARBA" id="ARBA00022997"/>
    </source>
</evidence>
<dbReference type="InterPro" id="IPR000755">
    <property type="entry name" value="A_A_dipeptidase"/>
</dbReference>
<keyword evidence="5" id="KW-0862">Zinc</keyword>
<proteinExistence type="predicted"/>
<dbReference type="Gene3D" id="3.30.1380.10">
    <property type="match status" value="1"/>
</dbReference>
<dbReference type="Pfam" id="PF01427">
    <property type="entry name" value="Peptidase_M15"/>
    <property type="match status" value="1"/>
</dbReference>
<dbReference type="GO" id="GO:0008237">
    <property type="term" value="F:metallopeptidase activity"/>
    <property type="evidence" value="ECO:0007669"/>
    <property type="project" value="UniProtKB-KW"/>
</dbReference>
<protein>
    <submittedName>
        <fullName evidence="9">M15 family metallopeptidase</fullName>
    </submittedName>
</protein>
<reference evidence="9" key="1">
    <citation type="submission" date="2024-07" db="EMBL/GenBank/DDBJ databases">
        <title>Halotolerant mesophilic bacterium Ornithinibacillus sp. 4-3, sp. nov., isolated from soil.</title>
        <authorList>
            <person name="Sidarenka A.V."/>
            <person name="Guliayeva D.E."/>
            <person name="Leanovich S.I."/>
            <person name="Hileuskaya K.S."/>
            <person name="Akhremchuk A.E."/>
            <person name="Sikolenko M.A."/>
            <person name="Valentovich L.N."/>
        </authorList>
    </citation>
    <scope>NUCLEOTIDE SEQUENCE</scope>
    <source>
        <strain evidence="9">4-3</strain>
    </source>
</reference>
<dbReference type="SUPFAM" id="SSF55166">
    <property type="entry name" value="Hedgehog/DD-peptidase"/>
    <property type="match status" value="1"/>
</dbReference>
<dbReference type="AlphaFoldDB" id="A0AB39HQF9"/>
<dbReference type="GO" id="GO:0046872">
    <property type="term" value="F:metal ion binding"/>
    <property type="evidence" value="ECO:0007669"/>
    <property type="project" value="UniProtKB-KW"/>
</dbReference>
<evidence type="ECO:0000256" key="4">
    <source>
        <dbReference type="ARBA" id="ARBA00022801"/>
    </source>
</evidence>
<dbReference type="GO" id="GO:0006508">
    <property type="term" value="P:proteolysis"/>
    <property type="evidence" value="ECO:0007669"/>
    <property type="project" value="UniProtKB-KW"/>
</dbReference>
<keyword evidence="4" id="KW-0378">Hydrolase</keyword>
<dbReference type="GO" id="GO:0071555">
    <property type="term" value="P:cell wall organization"/>
    <property type="evidence" value="ECO:0007669"/>
    <property type="project" value="UniProtKB-KW"/>
</dbReference>
<name>A0AB39HQF9_9BACI</name>
<keyword evidence="7" id="KW-0482">Metalloprotease</keyword>
<dbReference type="RefSeq" id="WP_368653222.1">
    <property type="nucleotide sequence ID" value="NZ_CP162599.1"/>
</dbReference>
<evidence type="ECO:0000256" key="7">
    <source>
        <dbReference type="ARBA" id="ARBA00023049"/>
    </source>
</evidence>
<comment type="catalytic activity">
    <reaction evidence="1">
        <text>D-alanyl-D-alanine + H2O = 2 D-alanine</text>
        <dbReference type="Rhea" id="RHEA:20661"/>
        <dbReference type="ChEBI" id="CHEBI:15377"/>
        <dbReference type="ChEBI" id="CHEBI:57416"/>
        <dbReference type="ChEBI" id="CHEBI:57822"/>
        <dbReference type="EC" id="3.4.13.22"/>
    </reaction>
</comment>
<dbReference type="PANTHER" id="PTHR43126">
    <property type="entry name" value="D-ALANYL-D-ALANINE DIPEPTIDASE"/>
    <property type="match status" value="1"/>
</dbReference>
<evidence type="ECO:0000256" key="3">
    <source>
        <dbReference type="ARBA" id="ARBA00022723"/>
    </source>
</evidence>
<keyword evidence="8" id="KW-0961">Cell wall biogenesis/degradation</keyword>
<dbReference type="GO" id="GO:0160237">
    <property type="term" value="F:D-Ala-D-Ala dipeptidase activity"/>
    <property type="evidence" value="ECO:0007669"/>
    <property type="project" value="UniProtKB-EC"/>
</dbReference>
<evidence type="ECO:0000256" key="5">
    <source>
        <dbReference type="ARBA" id="ARBA00022833"/>
    </source>
</evidence>
<keyword evidence="6" id="KW-0224">Dipeptidase</keyword>
<dbReference type="EMBL" id="CP162599">
    <property type="protein sequence ID" value="XDK32534.1"/>
    <property type="molecule type" value="Genomic_DNA"/>
</dbReference>
<evidence type="ECO:0000256" key="1">
    <source>
        <dbReference type="ARBA" id="ARBA00001362"/>
    </source>
</evidence>
<dbReference type="InterPro" id="IPR009045">
    <property type="entry name" value="Zn_M74/Hedgehog-like"/>
</dbReference>
<evidence type="ECO:0000313" key="9">
    <source>
        <dbReference type="EMBL" id="XDK32534.1"/>
    </source>
</evidence>
<keyword evidence="3" id="KW-0479">Metal-binding</keyword>
<gene>
    <name evidence="9" type="ORF">AB4Y30_16235</name>
</gene>
<organism evidence="9">
    <name type="scientific">Ornithinibacillus sp. 4-3</name>
    <dbReference type="NCBI Taxonomy" id="3231488"/>
    <lineage>
        <taxon>Bacteria</taxon>
        <taxon>Bacillati</taxon>
        <taxon>Bacillota</taxon>
        <taxon>Bacilli</taxon>
        <taxon>Bacillales</taxon>
        <taxon>Bacillaceae</taxon>
        <taxon>Ornithinibacillus</taxon>
    </lineage>
</organism>
<keyword evidence="2" id="KW-0645">Protease</keyword>
<dbReference type="PANTHER" id="PTHR43126:SF2">
    <property type="entry name" value="D-ALANYL-D-ALANINE DIPEPTIDASE"/>
    <property type="match status" value="1"/>
</dbReference>
<evidence type="ECO:0000256" key="2">
    <source>
        <dbReference type="ARBA" id="ARBA00022670"/>
    </source>
</evidence>
<evidence type="ECO:0000256" key="8">
    <source>
        <dbReference type="ARBA" id="ARBA00023316"/>
    </source>
</evidence>
<accession>A0AB39HQF9</accession>